<organism evidence="2">
    <name type="scientific">marine sediment metagenome</name>
    <dbReference type="NCBI Taxonomy" id="412755"/>
    <lineage>
        <taxon>unclassified sequences</taxon>
        <taxon>metagenomes</taxon>
        <taxon>ecological metagenomes</taxon>
    </lineage>
</organism>
<proteinExistence type="predicted"/>
<feature type="transmembrane region" description="Helical" evidence="1">
    <location>
        <begin position="190"/>
        <end position="208"/>
    </location>
</feature>
<dbReference type="AlphaFoldDB" id="X0RMU6"/>
<comment type="caution">
    <text evidence="2">The sequence shown here is derived from an EMBL/GenBank/DDBJ whole genome shotgun (WGS) entry which is preliminary data.</text>
</comment>
<dbReference type="Gene3D" id="3.90.550.10">
    <property type="entry name" value="Spore Coat Polysaccharide Biosynthesis Protein SpsA, Chain A"/>
    <property type="match status" value="1"/>
</dbReference>
<name>X0RMU6_9ZZZZ</name>
<keyword evidence="1" id="KW-1133">Transmembrane helix</keyword>
<dbReference type="InterPro" id="IPR029044">
    <property type="entry name" value="Nucleotide-diphossugar_trans"/>
</dbReference>
<evidence type="ECO:0000256" key="1">
    <source>
        <dbReference type="SAM" id="Phobius"/>
    </source>
</evidence>
<keyword evidence="1" id="KW-0812">Transmembrane</keyword>
<keyword evidence="1" id="KW-0472">Membrane</keyword>
<accession>X0RMU6</accession>
<protein>
    <recommendedName>
        <fullName evidence="3">Glycosyltransferase 2-like domain-containing protein</fullName>
    </recommendedName>
</protein>
<gene>
    <name evidence="2" type="ORF">S01H1_07614</name>
</gene>
<dbReference type="EMBL" id="BARS01003917">
    <property type="protein sequence ID" value="GAF70123.1"/>
    <property type="molecule type" value="Genomic_DNA"/>
</dbReference>
<sequence length="220" mass="25091">MESLVGTYQKTDAIAVGGKILPTWLSKKPDYLPQELYWLVGLTYEGFVTEGVTEVRNALGPNMSFRCEVFKKVGLFSEAFGFARKRTSYLQGEEAELALRMKGKLGKGVIYSPESVVYHKVPASKTRLGMLLRRAFYQGYTKARLKRLSPSHKPLAVEQFYLKDLLFKYIPNRIKRIFLMSHLVVETKQLVVLFASILAVGLGFIYGYPRRPRGYTGNFR</sequence>
<dbReference type="SUPFAM" id="SSF53448">
    <property type="entry name" value="Nucleotide-diphospho-sugar transferases"/>
    <property type="match status" value="1"/>
</dbReference>
<reference evidence="2" key="1">
    <citation type="journal article" date="2014" name="Front. Microbiol.">
        <title>High frequency of phylogenetically diverse reductive dehalogenase-homologous genes in deep subseafloor sedimentary metagenomes.</title>
        <authorList>
            <person name="Kawai M."/>
            <person name="Futagami T."/>
            <person name="Toyoda A."/>
            <person name="Takaki Y."/>
            <person name="Nishi S."/>
            <person name="Hori S."/>
            <person name="Arai W."/>
            <person name="Tsubouchi T."/>
            <person name="Morono Y."/>
            <person name="Uchiyama I."/>
            <person name="Ito T."/>
            <person name="Fujiyama A."/>
            <person name="Inagaki F."/>
            <person name="Takami H."/>
        </authorList>
    </citation>
    <scope>NUCLEOTIDE SEQUENCE</scope>
    <source>
        <strain evidence="2">Expedition CK06-06</strain>
    </source>
</reference>
<evidence type="ECO:0000313" key="2">
    <source>
        <dbReference type="EMBL" id="GAF70123.1"/>
    </source>
</evidence>
<evidence type="ECO:0008006" key="3">
    <source>
        <dbReference type="Google" id="ProtNLM"/>
    </source>
</evidence>